<dbReference type="Pfam" id="PF04383">
    <property type="entry name" value="KilA-N"/>
    <property type="match status" value="1"/>
</dbReference>
<evidence type="ECO:0000256" key="2">
    <source>
        <dbReference type="ARBA" id="ARBA00023015"/>
    </source>
</evidence>
<dbReference type="GO" id="GO:0043565">
    <property type="term" value="F:sequence-specific DNA binding"/>
    <property type="evidence" value="ECO:0007669"/>
    <property type="project" value="TreeGrafter"/>
</dbReference>
<dbReference type="PANTHER" id="PTHR47792">
    <property type="entry name" value="PROTEIN SOK2-RELATED"/>
    <property type="match status" value="1"/>
</dbReference>
<protein>
    <recommendedName>
        <fullName evidence="5">HTH APSES-type domain-containing protein</fullName>
    </recommendedName>
</protein>
<dbReference type="PANTHER" id="PTHR47792:SF1">
    <property type="entry name" value="PROTEIN SOK2-RELATED"/>
    <property type="match status" value="1"/>
</dbReference>
<accession>A0A9P8AIM1</accession>
<reference evidence="6" key="1">
    <citation type="submission" date="2021-03" db="EMBL/GenBank/DDBJ databases">
        <authorList>
            <person name="Palmer J.M."/>
        </authorList>
    </citation>
    <scope>NUCLEOTIDE SEQUENCE</scope>
    <source>
        <strain evidence="6">ARV_011</strain>
    </source>
</reference>
<dbReference type="SMART" id="SM01252">
    <property type="entry name" value="KilA-N"/>
    <property type="match status" value="1"/>
</dbReference>
<keyword evidence="4" id="KW-0804">Transcription</keyword>
<dbReference type="InterPro" id="IPR036887">
    <property type="entry name" value="HTH_APSES_sf"/>
</dbReference>
<dbReference type="GO" id="GO:0045944">
    <property type="term" value="P:positive regulation of transcription by RNA polymerase II"/>
    <property type="evidence" value="ECO:0007669"/>
    <property type="project" value="TreeGrafter"/>
</dbReference>
<comment type="caution">
    <text evidence="6">The sequence shown here is derived from an EMBL/GenBank/DDBJ whole genome shotgun (WGS) entry which is preliminary data.</text>
</comment>
<dbReference type="InterPro" id="IPR003163">
    <property type="entry name" value="Tscrpt_reg_HTH_APSES-type"/>
</dbReference>
<evidence type="ECO:0000256" key="3">
    <source>
        <dbReference type="ARBA" id="ARBA00023125"/>
    </source>
</evidence>
<dbReference type="InterPro" id="IPR018004">
    <property type="entry name" value="KilA/APSES_HTH"/>
</dbReference>
<organism evidence="6 7">
    <name type="scientific">Scheffersomyces spartinae</name>
    <dbReference type="NCBI Taxonomy" id="45513"/>
    <lineage>
        <taxon>Eukaryota</taxon>
        <taxon>Fungi</taxon>
        <taxon>Dikarya</taxon>
        <taxon>Ascomycota</taxon>
        <taxon>Saccharomycotina</taxon>
        <taxon>Pichiomycetes</taxon>
        <taxon>Debaryomycetaceae</taxon>
        <taxon>Scheffersomyces</taxon>
    </lineage>
</organism>
<feature type="domain" description="HTH APSES-type" evidence="5">
    <location>
        <begin position="245"/>
        <end position="353"/>
    </location>
</feature>
<gene>
    <name evidence="6" type="ORF">KQ657_005178</name>
</gene>
<evidence type="ECO:0000313" key="6">
    <source>
        <dbReference type="EMBL" id="KAG7193979.1"/>
    </source>
</evidence>
<dbReference type="AlphaFoldDB" id="A0A9P8AIM1"/>
<proteinExistence type="inferred from homology"/>
<dbReference type="GO" id="GO:0003700">
    <property type="term" value="F:DNA-binding transcription factor activity"/>
    <property type="evidence" value="ECO:0007669"/>
    <property type="project" value="TreeGrafter"/>
</dbReference>
<dbReference type="RefSeq" id="XP_043049526.1">
    <property type="nucleotide sequence ID" value="XM_043195821.1"/>
</dbReference>
<sequence length="387" mass="43190">MFVVMFYSPVFPHTKEEHLTMAYNPAEQGSLQRDAKEMELEDDQYVIINRGSNPKHHLHVWSPSFGSGSQVQSKGASPMKYSASNSTIIIPTSYQFPQESVNTKDGYYSGECLTLHPEELYCFPRGPNKHLNVGNDVGFFKCTSPPLEVTALDGFKSTSPAKEYLTYPNYQISRQYQAEATLQLPSANFPAICEPLTPPESIHSLHRHKILMGSDISTSSGSTISTLVSRGGSADGDGAETPKPKIETTYWEDEDTKCYQVKARGVLVSRREDNNYVNGTKLLNVIGMSRGKRDGILKAEKNKIVIKLGSMNLKGVWIPFERAAEIARNNGVDADNILGPLFIEDIKTYFETTGFRLRVNECNHKRLSAPPPPPKSKNTLYLEMKNK</sequence>
<dbReference type="Gene3D" id="3.10.260.10">
    <property type="entry name" value="Transcription regulator HTH, APSES-type DNA-binding domain"/>
    <property type="match status" value="1"/>
</dbReference>
<dbReference type="GeneID" id="66118552"/>
<evidence type="ECO:0000259" key="5">
    <source>
        <dbReference type="PROSITE" id="PS51299"/>
    </source>
</evidence>
<dbReference type="SUPFAM" id="SSF54616">
    <property type="entry name" value="DNA-binding domain of Mlu1-box binding protein MBP1"/>
    <property type="match status" value="1"/>
</dbReference>
<evidence type="ECO:0000256" key="1">
    <source>
        <dbReference type="ARBA" id="ARBA00007247"/>
    </source>
</evidence>
<dbReference type="PROSITE" id="PS51299">
    <property type="entry name" value="HTH_APSES"/>
    <property type="match status" value="1"/>
</dbReference>
<keyword evidence="2" id="KW-0805">Transcription regulation</keyword>
<evidence type="ECO:0000313" key="7">
    <source>
        <dbReference type="Proteomes" id="UP000790833"/>
    </source>
</evidence>
<dbReference type="OrthoDB" id="5407653at2759"/>
<keyword evidence="7" id="KW-1185">Reference proteome</keyword>
<dbReference type="Proteomes" id="UP000790833">
    <property type="component" value="Unassembled WGS sequence"/>
</dbReference>
<keyword evidence="3" id="KW-0238">DNA-binding</keyword>
<name>A0A9P8AIM1_9ASCO</name>
<evidence type="ECO:0000256" key="4">
    <source>
        <dbReference type="ARBA" id="ARBA00023163"/>
    </source>
</evidence>
<dbReference type="GO" id="GO:0005634">
    <property type="term" value="C:nucleus"/>
    <property type="evidence" value="ECO:0007669"/>
    <property type="project" value="TreeGrafter"/>
</dbReference>
<comment type="similarity">
    <text evidence="1">Belongs to the EFG1/PHD1/stuA family.</text>
</comment>
<dbReference type="InterPro" id="IPR029790">
    <property type="entry name" value="EFG1/Phd1/StuA"/>
</dbReference>
<dbReference type="EMBL" id="JAHMUF010000009">
    <property type="protein sequence ID" value="KAG7193979.1"/>
    <property type="molecule type" value="Genomic_DNA"/>
</dbReference>